<evidence type="ECO:0000313" key="7">
    <source>
        <dbReference type="Proteomes" id="UP001302367"/>
    </source>
</evidence>
<feature type="transmembrane region" description="Helical" evidence="5">
    <location>
        <begin position="139"/>
        <end position="162"/>
    </location>
</feature>
<gene>
    <name evidence="6" type="ORF">RHO25_012124</name>
</gene>
<feature type="transmembrane region" description="Helical" evidence="5">
    <location>
        <begin position="230"/>
        <end position="251"/>
    </location>
</feature>
<dbReference type="Pfam" id="PF04479">
    <property type="entry name" value="RTA1"/>
    <property type="match status" value="1"/>
</dbReference>
<dbReference type="Proteomes" id="UP001302367">
    <property type="component" value="Chromosome 8"/>
</dbReference>
<dbReference type="GeneID" id="35434538"/>
<evidence type="ECO:0000256" key="5">
    <source>
        <dbReference type="SAM" id="Phobius"/>
    </source>
</evidence>
<comment type="subcellular location">
    <subcellularLocation>
        <location evidence="1">Membrane</location>
        <topology evidence="1">Multi-pass membrane protein</topology>
    </subcellularLocation>
</comment>
<protein>
    <recommendedName>
        <fullName evidence="8">Protein RTA1</fullName>
    </recommendedName>
</protein>
<reference evidence="6 7" key="1">
    <citation type="submission" date="2023-09" db="EMBL/GenBank/DDBJ databases">
        <title>Complete-Gapless Cercospora beticola genome.</title>
        <authorList>
            <person name="Wyatt N.A."/>
            <person name="Spanner R.E."/>
            <person name="Bolton M.D."/>
        </authorList>
    </citation>
    <scope>NUCLEOTIDE SEQUENCE [LARGE SCALE GENOMIC DNA]</scope>
    <source>
        <strain evidence="6">Cb09-40</strain>
    </source>
</reference>
<evidence type="ECO:0000256" key="4">
    <source>
        <dbReference type="ARBA" id="ARBA00023136"/>
    </source>
</evidence>
<dbReference type="InterPro" id="IPR007568">
    <property type="entry name" value="RTA1"/>
</dbReference>
<keyword evidence="7" id="KW-1185">Reference proteome</keyword>
<evidence type="ECO:0008006" key="8">
    <source>
        <dbReference type="Google" id="ProtNLM"/>
    </source>
</evidence>
<feature type="transmembrane region" description="Helical" evidence="5">
    <location>
        <begin position="39"/>
        <end position="58"/>
    </location>
</feature>
<feature type="transmembrane region" description="Helical" evidence="5">
    <location>
        <begin position="182"/>
        <end position="206"/>
    </location>
</feature>
<sequence>MAPLINKILHHLLTRQAAEPSSENDAFADFEFYRYSPSLAAAIIFTLLFIATTALHTYQLIRTRTLYMIPFLIGGFFQSIGYIARAVSATQENGEWTLGPYIVQSTLILVAPALFAASVYMHLGRVVRMVNGGQKDEKLLFGLIKTTWLTKVFVAGDVLSFMMQASGGGLMATSSVETGETLVLAGLGVQIAFFGLFVFTGVTWHLKMRSRNSVSRTESLRGLPWEKHMISLYIVSILIFVRSIVRMVEYAQGFSGYILSREWYLYVFDALLMWLAMVTLNVIHPSAVAAQIRGTGKMVTHVIQTKDVQRITRMSR</sequence>
<evidence type="ECO:0000256" key="2">
    <source>
        <dbReference type="ARBA" id="ARBA00022692"/>
    </source>
</evidence>
<keyword evidence="4 5" id="KW-0472">Membrane</keyword>
<organism evidence="6 7">
    <name type="scientific">Cercospora beticola</name>
    <name type="common">Sugarbeet leaf spot fungus</name>
    <dbReference type="NCBI Taxonomy" id="122368"/>
    <lineage>
        <taxon>Eukaryota</taxon>
        <taxon>Fungi</taxon>
        <taxon>Dikarya</taxon>
        <taxon>Ascomycota</taxon>
        <taxon>Pezizomycotina</taxon>
        <taxon>Dothideomycetes</taxon>
        <taxon>Dothideomycetidae</taxon>
        <taxon>Mycosphaerellales</taxon>
        <taxon>Mycosphaerellaceae</taxon>
        <taxon>Cercospora</taxon>
    </lineage>
</organism>
<feature type="transmembrane region" description="Helical" evidence="5">
    <location>
        <begin position="107"/>
        <end position="127"/>
    </location>
</feature>
<accession>A0ABZ0P6E5</accession>
<dbReference type="EMBL" id="CP134191">
    <property type="protein sequence ID" value="WPB07463.1"/>
    <property type="molecule type" value="Genomic_DNA"/>
</dbReference>
<evidence type="ECO:0000256" key="1">
    <source>
        <dbReference type="ARBA" id="ARBA00004141"/>
    </source>
</evidence>
<dbReference type="PANTHER" id="PTHR31465">
    <property type="entry name" value="PROTEIN RTA1-RELATED"/>
    <property type="match status" value="1"/>
</dbReference>
<evidence type="ECO:0000256" key="3">
    <source>
        <dbReference type="ARBA" id="ARBA00022989"/>
    </source>
</evidence>
<feature type="transmembrane region" description="Helical" evidence="5">
    <location>
        <begin position="65"/>
        <end position="87"/>
    </location>
</feature>
<dbReference type="RefSeq" id="XP_065459561.1">
    <property type="nucleotide sequence ID" value="XM_065603489.1"/>
</dbReference>
<name>A0ABZ0P6E5_CERBT</name>
<proteinExistence type="predicted"/>
<keyword evidence="3 5" id="KW-1133">Transmembrane helix</keyword>
<evidence type="ECO:0000313" key="6">
    <source>
        <dbReference type="EMBL" id="WPB07463.1"/>
    </source>
</evidence>
<keyword evidence="2 5" id="KW-0812">Transmembrane</keyword>
<dbReference type="PANTHER" id="PTHR31465:SF35">
    <property type="entry name" value="RTA1 DOMAIN PROTEIN-RELATED"/>
    <property type="match status" value="1"/>
</dbReference>
<feature type="transmembrane region" description="Helical" evidence="5">
    <location>
        <begin position="263"/>
        <end position="283"/>
    </location>
</feature>